<feature type="compositionally biased region" description="Basic and acidic residues" evidence="1">
    <location>
        <begin position="72"/>
        <end position="84"/>
    </location>
</feature>
<feature type="region of interest" description="Disordered" evidence="1">
    <location>
        <begin position="24"/>
        <end position="102"/>
    </location>
</feature>
<dbReference type="Proteomes" id="UP000250235">
    <property type="component" value="Unassembled WGS sequence"/>
</dbReference>
<evidence type="ECO:0000256" key="1">
    <source>
        <dbReference type="SAM" id="MobiDB-lite"/>
    </source>
</evidence>
<feature type="region of interest" description="Disordered" evidence="1">
    <location>
        <begin position="197"/>
        <end position="233"/>
    </location>
</feature>
<feature type="compositionally biased region" description="Polar residues" evidence="1">
    <location>
        <begin position="88"/>
        <end position="102"/>
    </location>
</feature>
<evidence type="ECO:0000313" key="2">
    <source>
        <dbReference type="EMBL" id="KZV48339.1"/>
    </source>
</evidence>
<gene>
    <name evidence="2" type="ORF">F511_24445</name>
</gene>
<evidence type="ECO:0000313" key="3">
    <source>
        <dbReference type="Proteomes" id="UP000250235"/>
    </source>
</evidence>
<accession>A0A2Z7CUH0</accession>
<keyword evidence="3" id="KW-1185">Reference proteome</keyword>
<protein>
    <submittedName>
        <fullName evidence="2">Uncharacterized protein</fullName>
    </submittedName>
</protein>
<organism evidence="2 3">
    <name type="scientific">Dorcoceras hygrometricum</name>
    <dbReference type="NCBI Taxonomy" id="472368"/>
    <lineage>
        <taxon>Eukaryota</taxon>
        <taxon>Viridiplantae</taxon>
        <taxon>Streptophyta</taxon>
        <taxon>Embryophyta</taxon>
        <taxon>Tracheophyta</taxon>
        <taxon>Spermatophyta</taxon>
        <taxon>Magnoliopsida</taxon>
        <taxon>eudicotyledons</taxon>
        <taxon>Gunneridae</taxon>
        <taxon>Pentapetalae</taxon>
        <taxon>asterids</taxon>
        <taxon>lamiids</taxon>
        <taxon>Lamiales</taxon>
        <taxon>Gesneriaceae</taxon>
        <taxon>Didymocarpoideae</taxon>
        <taxon>Trichosporeae</taxon>
        <taxon>Loxocarpinae</taxon>
        <taxon>Dorcoceras</taxon>
    </lineage>
</organism>
<reference evidence="2 3" key="1">
    <citation type="journal article" date="2015" name="Proc. Natl. Acad. Sci. U.S.A.">
        <title>The resurrection genome of Boea hygrometrica: A blueprint for survival of dehydration.</title>
        <authorList>
            <person name="Xiao L."/>
            <person name="Yang G."/>
            <person name="Zhang L."/>
            <person name="Yang X."/>
            <person name="Zhao S."/>
            <person name="Ji Z."/>
            <person name="Zhou Q."/>
            <person name="Hu M."/>
            <person name="Wang Y."/>
            <person name="Chen M."/>
            <person name="Xu Y."/>
            <person name="Jin H."/>
            <person name="Xiao X."/>
            <person name="Hu G."/>
            <person name="Bao F."/>
            <person name="Hu Y."/>
            <person name="Wan P."/>
            <person name="Li L."/>
            <person name="Deng X."/>
            <person name="Kuang T."/>
            <person name="Xiang C."/>
            <person name="Zhu J.K."/>
            <person name="Oliver M.J."/>
            <person name="He Y."/>
        </authorList>
    </citation>
    <scope>NUCLEOTIDE SEQUENCE [LARGE SCALE GENOMIC DNA]</scope>
    <source>
        <strain evidence="3">cv. XS01</strain>
    </source>
</reference>
<dbReference type="AlphaFoldDB" id="A0A2Z7CUH0"/>
<feature type="compositionally biased region" description="Basic and acidic residues" evidence="1">
    <location>
        <begin position="219"/>
        <end position="233"/>
    </location>
</feature>
<sequence>MFTLKTAKGCSIVPRIHKFYLTNSNRARQRSRPETSSFRDLLPGRPAASNRYQSKKKFTRNPVPPKTLKSSTENDEKSREESLGRKLTTGTHGSHNNQTHNTVATTRRNYQTQAVQSQAIQSQAIQSQAIQSQALNKSWYNPQNWYQTQHSKRSVSTCSIVLESQFTSQIQTGHGNAHDQKPAAFAIFSQVVPQLQIGSNRKRSYTRNPAPPKTLKSSTENDGKSREESLGEQ</sequence>
<proteinExistence type="predicted"/>
<dbReference type="EMBL" id="KQ993920">
    <property type="protein sequence ID" value="KZV48339.1"/>
    <property type="molecule type" value="Genomic_DNA"/>
</dbReference>
<name>A0A2Z7CUH0_9LAMI</name>